<feature type="compositionally biased region" description="Basic and acidic residues" evidence="4">
    <location>
        <begin position="371"/>
        <end position="385"/>
    </location>
</feature>
<dbReference type="InterPro" id="IPR013087">
    <property type="entry name" value="Znf_C2H2_type"/>
</dbReference>
<feature type="region of interest" description="Disordered" evidence="4">
    <location>
        <begin position="804"/>
        <end position="859"/>
    </location>
</feature>
<feature type="region of interest" description="Disordered" evidence="4">
    <location>
        <begin position="357"/>
        <end position="385"/>
    </location>
</feature>
<evidence type="ECO:0000256" key="2">
    <source>
        <dbReference type="ARBA" id="ARBA00005407"/>
    </source>
</evidence>
<dbReference type="Pfam" id="PF12066">
    <property type="entry name" value="SERRATE_Ars2_N"/>
    <property type="match status" value="1"/>
</dbReference>
<feature type="compositionally biased region" description="Basic and acidic residues" evidence="4">
    <location>
        <begin position="238"/>
        <end position="254"/>
    </location>
</feature>
<name>A0A3M7H7A2_HORWE</name>
<dbReference type="InterPro" id="IPR007042">
    <property type="entry name" value="SERRATE/Ars2_C"/>
</dbReference>
<dbReference type="GO" id="GO:0031047">
    <property type="term" value="P:regulatory ncRNA-mediated gene silencing"/>
    <property type="evidence" value="ECO:0007669"/>
    <property type="project" value="UniProtKB-ARBA"/>
</dbReference>
<evidence type="ECO:0000313" key="6">
    <source>
        <dbReference type="EMBL" id="RMZ09209.1"/>
    </source>
</evidence>
<feature type="region of interest" description="Disordered" evidence="4">
    <location>
        <begin position="700"/>
        <end position="741"/>
    </location>
</feature>
<evidence type="ECO:0000313" key="7">
    <source>
        <dbReference type="Proteomes" id="UP000280598"/>
    </source>
</evidence>
<organism evidence="6 7">
    <name type="scientific">Hortaea werneckii</name>
    <name type="common">Black yeast</name>
    <name type="synonym">Cladosporium werneckii</name>
    <dbReference type="NCBI Taxonomy" id="91943"/>
    <lineage>
        <taxon>Eukaryota</taxon>
        <taxon>Fungi</taxon>
        <taxon>Dikarya</taxon>
        <taxon>Ascomycota</taxon>
        <taxon>Pezizomycotina</taxon>
        <taxon>Dothideomycetes</taxon>
        <taxon>Dothideomycetidae</taxon>
        <taxon>Mycosphaerellales</taxon>
        <taxon>Teratosphaeriaceae</taxon>
        <taxon>Hortaea</taxon>
    </lineage>
</organism>
<dbReference type="EMBL" id="QWIS01000077">
    <property type="protein sequence ID" value="RMZ09209.1"/>
    <property type="molecule type" value="Genomic_DNA"/>
</dbReference>
<evidence type="ECO:0000256" key="3">
    <source>
        <dbReference type="ARBA" id="ARBA00023242"/>
    </source>
</evidence>
<dbReference type="PANTHER" id="PTHR13165:SF0">
    <property type="entry name" value="SERRATE RNA EFFECTOR MOLECULE HOMOLOG"/>
    <property type="match status" value="1"/>
</dbReference>
<dbReference type="InterPro" id="IPR039727">
    <property type="entry name" value="SE/Ars2"/>
</dbReference>
<comment type="similarity">
    <text evidence="2">Belongs to the ARS2 family.</text>
</comment>
<feature type="region of interest" description="Disordered" evidence="4">
    <location>
        <begin position="1102"/>
        <end position="1135"/>
    </location>
</feature>
<feature type="compositionally biased region" description="Low complexity" evidence="4">
    <location>
        <begin position="85"/>
        <end position="95"/>
    </location>
</feature>
<protein>
    <recommendedName>
        <fullName evidence="5">C2H2-type domain-containing protein</fullName>
    </recommendedName>
</protein>
<comment type="caution">
    <text evidence="6">The sequence shown here is derived from an EMBL/GenBank/DDBJ whole genome shotgun (WGS) entry which is preliminary data.</text>
</comment>
<accession>A0A3M7H7A2</accession>
<reference evidence="6 7" key="1">
    <citation type="journal article" date="2018" name="BMC Genomics">
        <title>Genomic evidence for intraspecific hybridization in a clonal and extremely halotolerant yeast.</title>
        <authorList>
            <person name="Gostincar C."/>
            <person name="Stajich J.E."/>
            <person name="Zupancic J."/>
            <person name="Zalar P."/>
            <person name="Gunde-Cimerman N."/>
        </authorList>
    </citation>
    <scope>NUCLEOTIDE SEQUENCE [LARGE SCALE GENOMIC DNA]</scope>
    <source>
        <strain evidence="6 7">EXF-562</strain>
    </source>
</reference>
<dbReference type="InterPro" id="IPR025239">
    <property type="entry name" value="DUF4187"/>
</dbReference>
<dbReference type="VEuPathDB" id="FungiDB:BTJ68_02442"/>
<feature type="compositionally biased region" description="Acidic residues" evidence="4">
    <location>
        <begin position="833"/>
        <end position="843"/>
    </location>
</feature>
<proteinExistence type="inferred from homology"/>
<dbReference type="AlphaFoldDB" id="A0A3M7H7A2"/>
<keyword evidence="3" id="KW-0539">Nucleus</keyword>
<dbReference type="Pfam" id="PF13821">
    <property type="entry name" value="DUF4187"/>
    <property type="match status" value="1"/>
</dbReference>
<sequence>MLLLSGDFPSFAHRTCEKPCERTCDSASALDGAMATALPQTQRHVPGRTGRTARTAQTALARRDISTAAAIGGSGYSSRQLPQLSSNSTAASASNPPSPPFALRSAPYIRRGVAREQLIPFYSSYVPFSYFFAGPSRPHHLTSHHPCSHNRPRSTAQPLASHLPFYYTTTTYLSSPHLCTTFSLSFPMMTDATAAALLVYPPAHPSSLPTRPPPPSPPSVAMDVYDSYQRSPPPSRAPPRDRDRDDYRASDPYRDRRRSPDRRRGDRDRRRSRSPTGIDRYEPSRVPRDDYYRRDDHRERRRSSPQPPSIDRYVPGQDPPATPQLLVNPLPDPMKLEFQVGFTWFAEWWRTEQRIKEEKERARTGKPPPRVRGERETREDREAERPKIQAAYDQYKENLQRLQAQSFVRAHKGEDWFRERYVPEVRDPFRSKLVHYRKGLFSRWEEDLKTGIFDDFTLEGIYKSESNGLGGILEKEEGETTAAAEVLGVGDLLPSKGGDLKDPVSMEPTLLIKTIAPTVTREKFEQFAKEHLGSGEEAKAGEYKWLSLSDPNPLKKCHRMGWIMLHPDSDAQTTANEEEPPKAENGEGSEQAVGEESMKDSSETSAGLSVAAKALASINTKTIEDPERGNFTVHCGVHRPPDAPRKKALWDLFSAPERIARDLDLATRLVRKLDNELGDEYFGVAFIEQRVQELADAGHLQPPAPAAKPTTANDGGNMDTDAPEEGEEEEEGMIEDEDEKDDEELLIKKKKLDLLVEYLRRVYNFCFFCVFESDSVHELQRKCPGGHLRRPRTSLTTSAKEVARASALGEDFPLRKNGTSKNDPTQPPATLGEEVDLEAEGSPEAERKPSGMKPSAKNAQQLQRAFNWVKTFEEKILQLLEPENCNLRKLGGVPDEEGVEEELLKFVKQEDTAKYRCKVPDCTKLFKGTDFWRKHVEKRHEDFHASIADTIKLVNTYVLDPAHIAPSRSDANSNGHFPIGNSGGPTGTPRGFQLGQYMGGVPGYGPMQGGMAVGAGMPQTGTMQPFAGAVGMPYVPNVGAGGYVPGVGPMRSMGRNNFSGVNGGYGRLAGPYARADGRGMRNGPPMMMAGRGGPAMGLEGGTNAMGPREAVAGRSLRSYEDLDADKGEGPGELNY</sequence>
<evidence type="ECO:0000256" key="4">
    <source>
        <dbReference type="SAM" id="MobiDB-lite"/>
    </source>
</evidence>
<dbReference type="Pfam" id="PF04959">
    <property type="entry name" value="ARS2"/>
    <property type="match status" value="1"/>
</dbReference>
<gene>
    <name evidence="6" type="ORF">D0860_04342</name>
</gene>
<feature type="region of interest" description="Disordered" evidence="4">
    <location>
        <begin position="75"/>
        <end position="98"/>
    </location>
</feature>
<feature type="compositionally biased region" description="Acidic residues" evidence="4">
    <location>
        <begin position="721"/>
        <end position="741"/>
    </location>
</feature>
<feature type="compositionally biased region" description="Basic and acidic residues" evidence="4">
    <location>
        <begin position="1117"/>
        <end position="1129"/>
    </location>
</feature>
<feature type="region of interest" description="Disordered" evidence="4">
    <location>
        <begin position="568"/>
        <end position="606"/>
    </location>
</feature>
<dbReference type="InterPro" id="IPR021933">
    <property type="entry name" value="SERRATE/Ars2_N"/>
</dbReference>
<dbReference type="PANTHER" id="PTHR13165">
    <property type="entry name" value="ARSENITE-RESISTANCE PROTEIN 2"/>
    <property type="match status" value="1"/>
</dbReference>
<feature type="region of interest" description="Disordered" evidence="4">
    <location>
        <begin position="205"/>
        <end position="328"/>
    </location>
</feature>
<comment type="subcellular location">
    <subcellularLocation>
        <location evidence="1">Nucleus</location>
    </subcellularLocation>
</comment>
<evidence type="ECO:0000256" key="1">
    <source>
        <dbReference type="ARBA" id="ARBA00004123"/>
    </source>
</evidence>
<dbReference type="GO" id="GO:0016604">
    <property type="term" value="C:nuclear body"/>
    <property type="evidence" value="ECO:0007669"/>
    <property type="project" value="TreeGrafter"/>
</dbReference>
<dbReference type="GO" id="GO:0016070">
    <property type="term" value="P:RNA metabolic process"/>
    <property type="evidence" value="ECO:0007669"/>
    <property type="project" value="UniProtKB-ARBA"/>
</dbReference>
<dbReference type="PROSITE" id="PS00028">
    <property type="entry name" value="ZINC_FINGER_C2H2_1"/>
    <property type="match status" value="1"/>
</dbReference>
<feature type="domain" description="C2H2-type" evidence="5">
    <location>
        <begin position="917"/>
        <end position="940"/>
    </location>
</feature>
<dbReference type="Proteomes" id="UP000280598">
    <property type="component" value="Unassembled WGS sequence"/>
</dbReference>
<feature type="compositionally biased region" description="Basic and acidic residues" evidence="4">
    <location>
        <begin position="279"/>
        <end position="298"/>
    </location>
</feature>
<evidence type="ECO:0000259" key="5">
    <source>
        <dbReference type="PROSITE" id="PS00028"/>
    </source>
</evidence>
<dbReference type="SMART" id="SM01173">
    <property type="entry name" value="DUF4187"/>
    <property type="match status" value="1"/>
</dbReference>